<accession>A0A8S1N7V0</accession>
<organism evidence="1 2">
    <name type="scientific">Paramecium sonneborni</name>
    <dbReference type="NCBI Taxonomy" id="65129"/>
    <lineage>
        <taxon>Eukaryota</taxon>
        <taxon>Sar</taxon>
        <taxon>Alveolata</taxon>
        <taxon>Ciliophora</taxon>
        <taxon>Intramacronucleata</taxon>
        <taxon>Oligohymenophorea</taxon>
        <taxon>Peniculida</taxon>
        <taxon>Parameciidae</taxon>
        <taxon>Paramecium</taxon>
    </lineage>
</organism>
<protein>
    <submittedName>
        <fullName evidence="1">Uncharacterized protein</fullName>
    </submittedName>
</protein>
<comment type="caution">
    <text evidence="1">The sequence shown here is derived from an EMBL/GenBank/DDBJ whole genome shotgun (WGS) entry which is preliminary data.</text>
</comment>
<evidence type="ECO:0000313" key="1">
    <source>
        <dbReference type="EMBL" id="CAD8086101.1"/>
    </source>
</evidence>
<sequence>MGCIQSQNKPKKYQRVAFPVERHFLQQCYQTNTLYVNEVGQEYQVIREGKKLIKVPILKKLQQNPLYLKRTISQSDLSIQSKSTF</sequence>
<dbReference type="OrthoDB" id="306152at2759"/>
<dbReference type="Proteomes" id="UP000692954">
    <property type="component" value="Unassembled WGS sequence"/>
</dbReference>
<keyword evidence="2" id="KW-1185">Reference proteome</keyword>
<dbReference type="EMBL" id="CAJJDN010000049">
    <property type="protein sequence ID" value="CAD8086101.1"/>
    <property type="molecule type" value="Genomic_DNA"/>
</dbReference>
<evidence type="ECO:0000313" key="2">
    <source>
        <dbReference type="Proteomes" id="UP000692954"/>
    </source>
</evidence>
<gene>
    <name evidence="1" type="ORF">PSON_ATCC_30995.1.T0490193</name>
</gene>
<name>A0A8S1N7V0_9CILI</name>
<reference evidence="1" key="1">
    <citation type="submission" date="2021-01" db="EMBL/GenBank/DDBJ databases">
        <authorList>
            <consortium name="Genoscope - CEA"/>
            <person name="William W."/>
        </authorList>
    </citation>
    <scope>NUCLEOTIDE SEQUENCE</scope>
</reference>
<dbReference type="AlphaFoldDB" id="A0A8S1N7V0"/>
<proteinExistence type="predicted"/>